<protein>
    <recommendedName>
        <fullName evidence="11">Glycosyltransferase 2-like domain-containing protein</fullName>
    </recommendedName>
</protein>
<evidence type="ECO:0000256" key="2">
    <source>
        <dbReference type="ARBA" id="ARBA00004760"/>
    </source>
</evidence>
<evidence type="ECO:0000256" key="6">
    <source>
        <dbReference type="ARBA" id="ARBA00022692"/>
    </source>
</evidence>
<comment type="pathway">
    <text evidence="3">Sphingolipid metabolism.</text>
</comment>
<keyword evidence="8 9" id="KW-0472">Membrane</keyword>
<feature type="transmembrane region" description="Helical" evidence="9">
    <location>
        <begin position="37"/>
        <end position="56"/>
    </location>
</feature>
<comment type="caution">
    <text evidence="10">The sequence shown here is derived from an EMBL/GenBank/DDBJ whole genome shotgun (WGS) entry which is preliminary data.</text>
</comment>
<keyword evidence="7 9" id="KW-1133">Transmembrane helix</keyword>
<feature type="transmembrane region" description="Helical" evidence="9">
    <location>
        <begin position="136"/>
        <end position="158"/>
    </location>
</feature>
<comment type="subcellular location">
    <subcellularLocation>
        <location evidence="1">Membrane</location>
        <topology evidence="1">Multi-pass membrane protein</topology>
    </subcellularLocation>
</comment>
<dbReference type="SUPFAM" id="SSF53448">
    <property type="entry name" value="Nucleotide-diphospho-sugar transferases"/>
    <property type="match status" value="1"/>
</dbReference>
<dbReference type="GO" id="GO:0016757">
    <property type="term" value="F:glycosyltransferase activity"/>
    <property type="evidence" value="ECO:0007669"/>
    <property type="project" value="UniProtKB-KW"/>
</dbReference>
<feature type="transmembrane region" description="Helical" evidence="9">
    <location>
        <begin position="164"/>
        <end position="184"/>
    </location>
</feature>
<dbReference type="InterPro" id="IPR029044">
    <property type="entry name" value="Nucleotide-diphossugar_trans"/>
</dbReference>
<dbReference type="Pfam" id="PF13506">
    <property type="entry name" value="Glyco_transf_21"/>
    <property type="match status" value="1"/>
</dbReference>
<proteinExistence type="predicted"/>
<evidence type="ECO:0000313" key="10">
    <source>
        <dbReference type="EMBL" id="HHE54647.1"/>
    </source>
</evidence>
<reference evidence="10" key="1">
    <citation type="journal article" date="2020" name="mSystems">
        <title>Genome- and Community-Level Interaction Insights into Carbon Utilization and Element Cycling Functions of Hydrothermarchaeota in Hydrothermal Sediment.</title>
        <authorList>
            <person name="Zhou Z."/>
            <person name="Liu Y."/>
            <person name="Xu W."/>
            <person name="Pan J."/>
            <person name="Luo Z.H."/>
            <person name="Li M."/>
        </authorList>
    </citation>
    <scope>NUCLEOTIDE SEQUENCE [LARGE SCALE GENOMIC DNA]</scope>
    <source>
        <strain evidence="10">HyVt-76</strain>
    </source>
</reference>
<comment type="pathway">
    <text evidence="2">Lipid metabolism; sphingolipid metabolism.</text>
</comment>
<dbReference type="Proteomes" id="UP000886111">
    <property type="component" value="Unassembled WGS sequence"/>
</dbReference>
<sequence length="224" mass="26442">LTYMSAYFHEDVVMVLGYSPLKRFKGWMSHILQFDNLFSAIVAAAPTTWGLTLTSVGRNMAYRKSAYQAVGGYEALKQHRSGDDVYLTEQFNRKAKGKIVFCRHPKTFVQTLPVTDFKIFWHQQIRKNSKTLRKSVFNTLFSILAFGIYTYLWIFPLFKPQCFSLWLVIILLKLILEFVTLSLAAKIFQKQWLIPYFPLFQLFYPLYISFFTLLGTFQLYQWKR</sequence>
<gene>
    <name evidence="10" type="ORF">ENL21_02615</name>
</gene>
<accession>A0A7V5H2V7</accession>
<dbReference type="AlphaFoldDB" id="A0A7V5H2V7"/>
<dbReference type="EMBL" id="DRTD01000188">
    <property type="protein sequence ID" value="HHE54647.1"/>
    <property type="molecule type" value="Genomic_DNA"/>
</dbReference>
<keyword evidence="4" id="KW-0328">Glycosyltransferase</keyword>
<evidence type="ECO:0000256" key="4">
    <source>
        <dbReference type="ARBA" id="ARBA00022676"/>
    </source>
</evidence>
<evidence type="ECO:0000256" key="3">
    <source>
        <dbReference type="ARBA" id="ARBA00004991"/>
    </source>
</evidence>
<feature type="transmembrane region" description="Helical" evidence="9">
    <location>
        <begin position="196"/>
        <end position="220"/>
    </location>
</feature>
<dbReference type="InterPro" id="IPR025993">
    <property type="entry name" value="Ceramide_glucosylTrfase"/>
</dbReference>
<keyword evidence="5" id="KW-0808">Transferase</keyword>
<organism evidence="10">
    <name type="scientific">Caldithrix abyssi</name>
    <dbReference type="NCBI Taxonomy" id="187145"/>
    <lineage>
        <taxon>Bacteria</taxon>
        <taxon>Pseudomonadati</taxon>
        <taxon>Calditrichota</taxon>
        <taxon>Calditrichia</taxon>
        <taxon>Calditrichales</taxon>
        <taxon>Calditrichaceae</taxon>
        <taxon>Caldithrix</taxon>
    </lineage>
</organism>
<evidence type="ECO:0000256" key="7">
    <source>
        <dbReference type="ARBA" id="ARBA00022989"/>
    </source>
</evidence>
<evidence type="ECO:0000256" key="1">
    <source>
        <dbReference type="ARBA" id="ARBA00004141"/>
    </source>
</evidence>
<evidence type="ECO:0000256" key="5">
    <source>
        <dbReference type="ARBA" id="ARBA00022679"/>
    </source>
</evidence>
<feature type="non-terminal residue" evidence="10">
    <location>
        <position position="1"/>
    </location>
</feature>
<dbReference type="GO" id="GO:0016020">
    <property type="term" value="C:membrane"/>
    <property type="evidence" value="ECO:0007669"/>
    <property type="project" value="UniProtKB-SubCell"/>
</dbReference>
<name>A0A7V5H2V7_CALAY</name>
<evidence type="ECO:0008006" key="11">
    <source>
        <dbReference type="Google" id="ProtNLM"/>
    </source>
</evidence>
<keyword evidence="6 9" id="KW-0812">Transmembrane</keyword>
<evidence type="ECO:0000256" key="8">
    <source>
        <dbReference type="ARBA" id="ARBA00023136"/>
    </source>
</evidence>
<evidence type="ECO:0000256" key="9">
    <source>
        <dbReference type="SAM" id="Phobius"/>
    </source>
</evidence>